<accession>A0A368KE93</accession>
<comment type="caution">
    <text evidence="3">The sequence shown here is derived from an EMBL/GenBank/DDBJ whole genome shotgun (WGS) entry which is preliminary data.</text>
</comment>
<evidence type="ECO:0000259" key="2">
    <source>
        <dbReference type="Pfam" id="PF02350"/>
    </source>
</evidence>
<dbReference type="EMBL" id="QFWQ01000005">
    <property type="protein sequence ID" value="RCS30242.1"/>
    <property type="molecule type" value="Genomic_DNA"/>
</dbReference>
<evidence type="ECO:0000313" key="4">
    <source>
        <dbReference type="Proteomes" id="UP000252387"/>
    </source>
</evidence>
<feature type="domain" description="UDP-N-acetylglucosamine 2-epimerase" evidence="2">
    <location>
        <begin position="25"/>
        <end position="360"/>
    </location>
</feature>
<organism evidence="3 4">
    <name type="scientific">Rhodanobacter denitrificans</name>
    <dbReference type="NCBI Taxonomy" id="666685"/>
    <lineage>
        <taxon>Bacteria</taxon>
        <taxon>Pseudomonadati</taxon>
        <taxon>Pseudomonadota</taxon>
        <taxon>Gammaproteobacteria</taxon>
        <taxon>Lysobacterales</taxon>
        <taxon>Rhodanobacteraceae</taxon>
        <taxon>Rhodanobacter</taxon>
    </lineage>
</organism>
<dbReference type="AlphaFoldDB" id="A0A368KE93"/>
<dbReference type="OrthoDB" id="9803238at2"/>
<dbReference type="InterPro" id="IPR003331">
    <property type="entry name" value="UDP_GlcNAc_Epimerase_2_dom"/>
</dbReference>
<dbReference type="CDD" id="cd03786">
    <property type="entry name" value="GTB_UDP-GlcNAc_2-Epimerase"/>
    <property type="match status" value="1"/>
</dbReference>
<reference evidence="3 4" key="1">
    <citation type="submission" date="2018-05" db="EMBL/GenBank/DDBJ databases">
        <title>Draft genome sequence of Rhodanobacter denitrificans Yn1 isolated from gold copper mine.</title>
        <authorList>
            <person name="Yang N."/>
            <person name="Mazhar H.S."/>
            <person name="Rensing C."/>
        </authorList>
    </citation>
    <scope>NUCLEOTIDE SEQUENCE [LARGE SCALE GENOMIC DNA]</scope>
    <source>
        <strain evidence="3 4">Yn1</strain>
    </source>
</reference>
<name>A0A368KE93_9GAMM</name>
<dbReference type="NCBIfam" id="TIGR00236">
    <property type="entry name" value="wecB"/>
    <property type="match status" value="1"/>
</dbReference>
<comment type="similarity">
    <text evidence="1">Belongs to the UDP-N-acetylglucosamine 2-epimerase family.</text>
</comment>
<gene>
    <name evidence="3" type="ORF">DEO45_09335</name>
</gene>
<evidence type="ECO:0000256" key="1">
    <source>
        <dbReference type="RuleBase" id="RU003513"/>
    </source>
</evidence>
<dbReference type="Proteomes" id="UP000252387">
    <property type="component" value="Unassembled WGS sequence"/>
</dbReference>
<dbReference type="Gene3D" id="3.40.50.2000">
    <property type="entry name" value="Glycogen Phosphorylase B"/>
    <property type="match status" value="2"/>
</dbReference>
<dbReference type="RefSeq" id="WP_114342852.1">
    <property type="nucleotide sequence ID" value="NZ_QFWQ01000005.1"/>
</dbReference>
<dbReference type="SUPFAM" id="SSF53756">
    <property type="entry name" value="UDP-Glycosyltransferase/glycogen phosphorylase"/>
    <property type="match status" value="1"/>
</dbReference>
<dbReference type="GO" id="GO:0008761">
    <property type="term" value="F:UDP-N-acetylglucosamine 2-epimerase activity"/>
    <property type="evidence" value="ECO:0007669"/>
    <property type="project" value="UniProtKB-EC"/>
</dbReference>
<keyword evidence="4" id="KW-1185">Reference proteome</keyword>
<sequence>MQRLRIDLIAAARPNFMKVAPLFHALHAQPWCHLRLVHTGQHYDQNMSGAFFRDLGLPSPNLHLGVGSGSHAEQTANVMLAYEGACAADRADLIVVVGDVNATLACALVGAKLCIPVAHLEAGLRSRDRNMPEEINRLVTDTLADILWTPSPDADENLAAEGVAPERVTRVGNIMIDSYELMRERIDASGERRRLGLEKREYAVVTLHRPANVDTPAPLASLVSQLTRIAARLPLVFPVHPRTRKNLEAFSLWTDLVATSGMQVVEPLGYVDFMNLVCGARLAITDSGGIQEETTYLGIPCLTLRNTTERPITVTEGSNRLVTVTELERTVEEVLAGRWTHGRKPELWDGQAAARVVDDIRRRLSIAPERSVEEAGVVGFPSQQALGNA</sequence>
<dbReference type="Pfam" id="PF02350">
    <property type="entry name" value="Epimerase_2"/>
    <property type="match status" value="1"/>
</dbReference>
<protein>
    <submittedName>
        <fullName evidence="3">UDP-N-acetylglucosamine 2-epimerase (Non-hydrolyzing)</fullName>
        <ecNumber evidence="3">5.1.3.14</ecNumber>
    </submittedName>
</protein>
<dbReference type="PANTHER" id="PTHR43174">
    <property type="entry name" value="UDP-N-ACETYLGLUCOSAMINE 2-EPIMERASE"/>
    <property type="match status" value="1"/>
</dbReference>
<proteinExistence type="inferred from homology"/>
<dbReference type="EC" id="5.1.3.14" evidence="3"/>
<keyword evidence="1 3" id="KW-0413">Isomerase</keyword>
<evidence type="ECO:0000313" key="3">
    <source>
        <dbReference type="EMBL" id="RCS30242.1"/>
    </source>
</evidence>
<dbReference type="InterPro" id="IPR029767">
    <property type="entry name" value="WecB-like"/>
</dbReference>
<dbReference type="PANTHER" id="PTHR43174:SF1">
    <property type="entry name" value="UDP-N-ACETYLGLUCOSAMINE 2-EPIMERASE"/>
    <property type="match status" value="1"/>
</dbReference>